<dbReference type="PANTHER" id="PTHR11803:SF58">
    <property type="entry name" value="PROTEIN HMF1-RELATED"/>
    <property type="match status" value="1"/>
</dbReference>
<organism evidence="2 3">
    <name type="scientific">Dactylosporangium sucinum</name>
    <dbReference type="NCBI Taxonomy" id="1424081"/>
    <lineage>
        <taxon>Bacteria</taxon>
        <taxon>Bacillati</taxon>
        <taxon>Actinomycetota</taxon>
        <taxon>Actinomycetes</taxon>
        <taxon>Micromonosporales</taxon>
        <taxon>Micromonosporaceae</taxon>
        <taxon>Dactylosporangium</taxon>
    </lineage>
</organism>
<evidence type="ECO:0000313" key="3">
    <source>
        <dbReference type="Proteomes" id="UP000642070"/>
    </source>
</evidence>
<dbReference type="SUPFAM" id="SSF55298">
    <property type="entry name" value="YjgF-like"/>
    <property type="match status" value="1"/>
</dbReference>
<dbReference type="CDD" id="cd00448">
    <property type="entry name" value="YjgF_YER057c_UK114_family"/>
    <property type="match status" value="1"/>
</dbReference>
<sequence length="138" mass="14357">MRNPTPVTSPAIGPAAGPYSPAVRVGDLLFVSGQGPFRPDGSQAGPTFHDQAEAVFDNIAALAAEAGTSLAHAVRIGCYLSTLAHFAEWNEACQRRLSAPHPARTTVPVALPGFDIEVDAVLWIPPASEDAASEDAAR</sequence>
<comment type="similarity">
    <text evidence="1">Belongs to the RutC family.</text>
</comment>
<protein>
    <submittedName>
        <fullName evidence="2">Enamine deaminase RidA</fullName>
    </submittedName>
</protein>
<dbReference type="EMBL" id="BMPI01000019">
    <property type="protein sequence ID" value="GGM36006.1"/>
    <property type="molecule type" value="Genomic_DNA"/>
</dbReference>
<dbReference type="Proteomes" id="UP000642070">
    <property type="component" value="Unassembled WGS sequence"/>
</dbReference>
<dbReference type="PANTHER" id="PTHR11803">
    <property type="entry name" value="2-IMINOBUTANOATE/2-IMINOPROPANOATE DEAMINASE RIDA"/>
    <property type="match status" value="1"/>
</dbReference>
<accession>A0A917TUF0</accession>
<reference evidence="2" key="2">
    <citation type="submission" date="2020-09" db="EMBL/GenBank/DDBJ databases">
        <authorList>
            <person name="Sun Q."/>
            <person name="Ohkuma M."/>
        </authorList>
    </citation>
    <scope>NUCLEOTIDE SEQUENCE</scope>
    <source>
        <strain evidence="2">JCM 19831</strain>
    </source>
</reference>
<dbReference type="Pfam" id="PF01042">
    <property type="entry name" value="Ribonuc_L-PSP"/>
    <property type="match status" value="1"/>
</dbReference>
<dbReference type="InterPro" id="IPR035959">
    <property type="entry name" value="RutC-like_sf"/>
</dbReference>
<dbReference type="GO" id="GO:0005829">
    <property type="term" value="C:cytosol"/>
    <property type="evidence" value="ECO:0007669"/>
    <property type="project" value="TreeGrafter"/>
</dbReference>
<dbReference type="GO" id="GO:0019239">
    <property type="term" value="F:deaminase activity"/>
    <property type="evidence" value="ECO:0007669"/>
    <property type="project" value="TreeGrafter"/>
</dbReference>
<reference evidence="2" key="1">
    <citation type="journal article" date="2014" name="Int. J. Syst. Evol. Microbiol.">
        <title>Complete genome sequence of Corynebacterium casei LMG S-19264T (=DSM 44701T), isolated from a smear-ripened cheese.</title>
        <authorList>
            <consortium name="US DOE Joint Genome Institute (JGI-PGF)"/>
            <person name="Walter F."/>
            <person name="Albersmeier A."/>
            <person name="Kalinowski J."/>
            <person name="Ruckert C."/>
        </authorList>
    </citation>
    <scope>NUCLEOTIDE SEQUENCE</scope>
    <source>
        <strain evidence="2">JCM 19831</strain>
    </source>
</reference>
<evidence type="ECO:0000313" key="2">
    <source>
        <dbReference type="EMBL" id="GGM36006.1"/>
    </source>
</evidence>
<dbReference type="InterPro" id="IPR006175">
    <property type="entry name" value="YjgF/YER057c/UK114"/>
</dbReference>
<keyword evidence="3" id="KW-1185">Reference proteome</keyword>
<proteinExistence type="inferred from homology"/>
<evidence type="ECO:0000256" key="1">
    <source>
        <dbReference type="ARBA" id="ARBA00010552"/>
    </source>
</evidence>
<gene>
    <name evidence="2" type="ORF">GCM10007977_041820</name>
</gene>
<dbReference type="AlphaFoldDB" id="A0A917TUF0"/>
<dbReference type="Gene3D" id="3.30.1330.40">
    <property type="entry name" value="RutC-like"/>
    <property type="match status" value="1"/>
</dbReference>
<comment type="caution">
    <text evidence="2">The sequence shown here is derived from an EMBL/GenBank/DDBJ whole genome shotgun (WGS) entry which is preliminary data.</text>
</comment>
<name>A0A917TUF0_9ACTN</name>